<organism evidence="6 7">
    <name type="scientific">Citrus sinensis</name>
    <name type="common">Sweet orange</name>
    <name type="synonym">Citrus aurantium var. sinensis</name>
    <dbReference type="NCBI Taxonomy" id="2711"/>
    <lineage>
        <taxon>Eukaryota</taxon>
        <taxon>Viridiplantae</taxon>
        <taxon>Streptophyta</taxon>
        <taxon>Embryophyta</taxon>
        <taxon>Tracheophyta</taxon>
        <taxon>Spermatophyta</taxon>
        <taxon>Magnoliopsida</taxon>
        <taxon>eudicotyledons</taxon>
        <taxon>Gunneridae</taxon>
        <taxon>Pentapetalae</taxon>
        <taxon>rosids</taxon>
        <taxon>malvids</taxon>
        <taxon>Sapindales</taxon>
        <taxon>Rutaceae</taxon>
        <taxon>Aurantioideae</taxon>
        <taxon>Citrus</taxon>
    </lineage>
</organism>
<dbReference type="PANTHER" id="PTHR33599:SF15">
    <property type="entry name" value="PROTEIN IDA-LIKE 2"/>
    <property type="match status" value="1"/>
</dbReference>
<accession>A0A067EWW4</accession>
<dbReference type="GO" id="GO:0010227">
    <property type="term" value="P:floral organ abscission"/>
    <property type="evidence" value="ECO:0007669"/>
    <property type="project" value="InterPro"/>
</dbReference>
<dbReference type="PaxDb" id="2711-XP_006464605.1"/>
<name>A0A067EWW4_CITSI</name>
<comment type="subcellular location">
    <subcellularLocation>
        <location evidence="1">Secreted</location>
        <location evidence="1">Extracellular space</location>
    </subcellularLocation>
</comment>
<keyword evidence="2" id="KW-0964">Secreted</keyword>
<sequence length="80" mass="9107">MGNSCRRVPLMILLLWFIFIFITISHCHGSRSTNVFNLTPNSPHQQTGHFLGFLPRHFPIPSSGPSRKHNGIGLQNWRSP</sequence>
<reference evidence="6 7" key="1">
    <citation type="submission" date="2014-04" db="EMBL/GenBank/DDBJ databases">
        <authorList>
            <consortium name="International Citrus Genome Consortium"/>
            <person name="Gmitter F."/>
            <person name="Chen C."/>
            <person name="Farmerie W."/>
            <person name="Harkins T."/>
            <person name="Desany B."/>
            <person name="Mohiuddin M."/>
            <person name="Kodira C."/>
            <person name="Borodovsky M."/>
            <person name="Lomsadze A."/>
            <person name="Burns P."/>
            <person name="Jenkins J."/>
            <person name="Prochnik S."/>
            <person name="Shu S."/>
            <person name="Chapman J."/>
            <person name="Pitluck S."/>
            <person name="Schmutz J."/>
            <person name="Rokhsar D."/>
        </authorList>
    </citation>
    <scope>NUCLEOTIDE SEQUENCE</scope>
</reference>
<evidence type="ECO:0000313" key="6">
    <source>
        <dbReference type="EMBL" id="KDO58375.1"/>
    </source>
</evidence>
<proteinExistence type="predicted"/>
<dbReference type="EMBL" id="KK784950">
    <property type="protein sequence ID" value="KDO58375.1"/>
    <property type="molecule type" value="Genomic_DNA"/>
</dbReference>
<feature type="region of interest" description="Disordered" evidence="4">
    <location>
        <begin position="61"/>
        <end position="80"/>
    </location>
</feature>
<dbReference type="Proteomes" id="UP000027120">
    <property type="component" value="Unassembled WGS sequence"/>
</dbReference>
<evidence type="ECO:0000256" key="3">
    <source>
        <dbReference type="ARBA" id="ARBA00022729"/>
    </source>
</evidence>
<dbReference type="AlphaFoldDB" id="A0A067EWW4"/>
<dbReference type="GO" id="GO:0005576">
    <property type="term" value="C:extracellular region"/>
    <property type="evidence" value="ECO:0007669"/>
    <property type="project" value="UniProtKB-SubCell"/>
</dbReference>
<evidence type="ECO:0000256" key="1">
    <source>
        <dbReference type="ARBA" id="ARBA00004239"/>
    </source>
</evidence>
<evidence type="ECO:0000313" key="7">
    <source>
        <dbReference type="Proteomes" id="UP000027120"/>
    </source>
</evidence>
<keyword evidence="3 5" id="KW-0732">Signal</keyword>
<feature type="signal peptide" evidence="5">
    <location>
        <begin position="1"/>
        <end position="29"/>
    </location>
</feature>
<dbReference type="eggNOG" id="ENOG502SBZI">
    <property type="taxonomic scope" value="Eukaryota"/>
</dbReference>
<feature type="chain" id="PRO_5001636686" evidence="5">
    <location>
        <begin position="30"/>
        <end position="80"/>
    </location>
</feature>
<evidence type="ECO:0000256" key="4">
    <source>
        <dbReference type="SAM" id="MobiDB-lite"/>
    </source>
</evidence>
<dbReference type="InterPro" id="IPR039639">
    <property type="entry name" value="IDA-like"/>
</dbReference>
<gene>
    <name evidence="6" type="ORF">CISIN_1g048295mg</name>
</gene>
<evidence type="ECO:0000256" key="2">
    <source>
        <dbReference type="ARBA" id="ARBA00022525"/>
    </source>
</evidence>
<protein>
    <submittedName>
        <fullName evidence="6">Uncharacterized protein</fullName>
    </submittedName>
</protein>
<dbReference type="PANTHER" id="PTHR33599">
    <property type="entry name" value="PROTEIN IDA-LIKE 5"/>
    <property type="match status" value="1"/>
</dbReference>
<keyword evidence="7" id="KW-1185">Reference proteome</keyword>
<dbReference type="STRING" id="2711.A0A067EWW4"/>
<evidence type="ECO:0000256" key="5">
    <source>
        <dbReference type="SAM" id="SignalP"/>
    </source>
</evidence>